<dbReference type="InterPro" id="IPR015421">
    <property type="entry name" value="PyrdxlP-dep_Trfase_major"/>
</dbReference>
<dbReference type="Proteomes" id="UP001150925">
    <property type="component" value="Unassembled WGS sequence"/>
</dbReference>
<dbReference type="EC" id="2.6.1.7" evidence="8"/>
<dbReference type="InterPro" id="IPR004839">
    <property type="entry name" value="Aminotransferase_I/II_large"/>
</dbReference>
<sequence length="434" mass="48092">MASSSHPCSSPLGSLPVGSERVSGSNMDVWTLFNQLTQKHEAVNLGQGFMGFPAPDFVKQAGSAAVLDESCTQYAPPRGKPELRAQLAKDYSAYLGRTIDPEQEVVVTAGGNEGLLCVFSAFMNPGDEAILMEPAFDQYIMNLKMIHGVPKFVPLRVKDGVDASRQIVSADDWVLDLDAVRAKITPRTKVLVLNTPHNPIGKVFTKEELEGIAEIAKEHNLLVLSDEVYDRLTYEGRPHVSIASLPGMWERTVVACSAGKALGVTGWRIGWMLGAPELITLCLRAHTRYVFTVNSPMQIGVTHALQYAHANGFFQKQQQEYLARRNRFLRAIDAVGLPYTVPHGSYFVLVNTSPIRIPDGYEFPPEIAQRDYCYKMCYFFTKEIGVTGIPPSEFYSEENAALGQNFIRFSFAKSDETLDQAGERLQKLKKFISA</sequence>
<dbReference type="InterPro" id="IPR051326">
    <property type="entry name" value="Kynurenine-oxoglutarate_AT"/>
</dbReference>
<evidence type="ECO:0000256" key="3">
    <source>
        <dbReference type="ARBA" id="ARBA00022576"/>
    </source>
</evidence>
<dbReference type="SUPFAM" id="SSF53383">
    <property type="entry name" value="PLP-dependent transferases"/>
    <property type="match status" value="1"/>
</dbReference>
<feature type="compositionally biased region" description="Low complexity" evidence="6">
    <location>
        <begin position="1"/>
        <end position="16"/>
    </location>
</feature>
<dbReference type="PANTHER" id="PTHR43807">
    <property type="entry name" value="FI04487P"/>
    <property type="match status" value="1"/>
</dbReference>
<dbReference type="FunFam" id="3.40.640.10:FF:000024">
    <property type="entry name" value="Kynurenine--oxoglutarate transaminase 3"/>
    <property type="match status" value="1"/>
</dbReference>
<evidence type="ECO:0000313" key="8">
    <source>
        <dbReference type="EMBL" id="KAJ1962447.1"/>
    </source>
</evidence>
<dbReference type="GO" id="GO:0030170">
    <property type="term" value="F:pyridoxal phosphate binding"/>
    <property type="evidence" value="ECO:0007669"/>
    <property type="project" value="InterPro"/>
</dbReference>
<dbReference type="GO" id="GO:0005739">
    <property type="term" value="C:mitochondrion"/>
    <property type="evidence" value="ECO:0007669"/>
    <property type="project" value="TreeGrafter"/>
</dbReference>
<dbReference type="OrthoDB" id="2414662at2759"/>
<evidence type="ECO:0000313" key="9">
    <source>
        <dbReference type="Proteomes" id="UP001150925"/>
    </source>
</evidence>
<dbReference type="InterPro" id="IPR004838">
    <property type="entry name" value="NHTrfase_class1_PyrdxlP-BS"/>
</dbReference>
<dbReference type="EMBL" id="JANBPY010000963">
    <property type="protein sequence ID" value="KAJ1962447.1"/>
    <property type="molecule type" value="Genomic_DNA"/>
</dbReference>
<evidence type="ECO:0000256" key="1">
    <source>
        <dbReference type="ARBA" id="ARBA00001933"/>
    </source>
</evidence>
<comment type="caution">
    <text evidence="8">The sequence shown here is derived from an EMBL/GenBank/DDBJ whole genome shotgun (WGS) entry which is preliminary data.</text>
</comment>
<dbReference type="PANTHER" id="PTHR43807:SF20">
    <property type="entry name" value="FI04487P"/>
    <property type="match status" value="1"/>
</dbReference>
<comment type="similarity">
    <text evidence="2">Belongs to the class-I pyridoxal-phosphate-dependent aminotransferase family.</text>
</comment>
<evidence type="ECO:0000259" key="7">
    <source>
        <dbReference type="Pfam" id="PF00155"/>
    </source>
</evidence>
<evidence type="ECO:0000256" key="2">
    <source>
        <dbReference type="ARBA" id="ARBA00007441"/>
    </source>
</evidence>
<keyword evidence="3 8" id="KW-0032">Aminotransferase</keyword>
<organism evidence="8 9">
    <name type="scientific">Dispira parvispora</name>
    <dbReference type="NCBI Taxonomy" id="1520584"/>
    <lineage>
        <taxon>Eukaryota</taxon>
        <taxon>Fungi</taxon>
        <taxon>Fungi incertae sedis</taxon>
        <taxon>Zoopagomycota</taxon>
        <taxon>Kickxellomycotina</taxon>
        <taxon>Dimargaritomycetes</taxon>
        <taxon>Dimargaritales</taxon>
        <taxon>Dimargaritaceae</taxon>
        <taxon>Dispira</taxon>
    </lineage>
</organism>
<gene>
    <name evidence="8" type="primary">BNA3</name>
    <name evidence="8" type="ORF">IWQ62_003526</name>
</gene>
<dbReference type="InterPro" id="IPR015422">
    <property type="entry name" value="PyrdxlP-dep_Trfase_small"/>
</dbReference>
<dbReference type="GO" id="GO:0016212">
    <property type="term" value="F:kynurenine-oxoglutarate transaminase activity"/>
    <property type="evidence" value="ECO:0007669"/>
    <property type="project" value="UniProtKB-EC"/>
</dbReference>
<evidence type="ECO:0000256" key="4">
    <source>
        <dbReference type="ARBA" id="ARBA00022679"/>
    </source>
</evidence>
<dbReference type="Pfam" id="PF00155">
    <property type="entry name" value="Aminotran_1_2"/>
    <property type="match status" value="1"/>
</dbReference>
<dbReference type="InterPro" id="IPR015424">
    <property type="entry name" value="PyrdxlP-dep_Trfase"/>
</dbReference>
<protein>
    <submittedName>
        <fullName evidence="8">Arylformamidase</fullName>
        <ecNumber evidence="8">2.6.1.7</ecNumber>
    </submittedName>
</protein>
<comment type="cofactor">
    <cofactor evidence="1">
        <name>pyridoxal 5'-phosphate</name>
        <dbReference type="ChEBI" id="CHEBI:597326"/>
    </cofactor>
</comment>
<feature type="domain" description="Aminotransferase class I/classII large" evidence="7">
    <location>
        <begin position="42"/>
        <end position="425"/>
    </location>
</feature>
<proteinExistence type="inferred from homology"/>
<dbReference type="Gene3D" id="3.90.1150.10">
    <property type="entry name" value="Aspartate Aminotransferase, domain 1"/>
    <property type="match status" value="1"/>
</dbReference>
<keyword evidence="4 8" id="KW-0808">Transferase</keyword>
<name>A0A9W8E2U2_9FUNG</name>
<dbReference type="CDD" id="cd00609">
    <property type="entry name" value="AAT_like"/>
    <property type="match status" value="1"/>
</dbReference>
<keyword evidence="9" id="KW-1185">Reference proteome</keyword>
<dbReference type="AlphaFoldDB" id="A0A9W8E2U2"/>
<feature type="region of interest" description="Disordered" evidence="6">
    <location>
        <begin position="1"/>
        <end position="20"/>
    </location>
</feature>
<evidence type="ECO:0000256" key="6">
    <source>
        <dbReference type="SAM" id="MobiDB-lite"/>
    </source>
</evidence>
<reference evidence="8" key="1">
    <citation type="submission" date="2022-07" db="EMBL/GenBank/DDBJ databases">
        <title>Phylogenomic reconstructions and comparative analyses of Kickxellomycotina fungi.</title>
        <authorList>
            <person name="Reynolds N.K."/>
            <person name="Stajich J.E."/>
            <person name="Barry K."/>
            <person name="Grigoriev I.V."/>
            <person name="Crous P."/>
            <person name="Smith M.E."/>
        </authorList>
    </citation>
    <scope>NUCLEOTIDE SEQUENCE</scope>
    <source>
        <strain evidence="8">RSA 1196</strain>
    </source>
</reference>
<evidence type="ECO:0000256" key="5">
    <source>
        <dbReference type="ARBA" id="ARBA00022898"/>
    </source>
</evidence>
<dbReference type="PROSITE" id="PS00105">
    <property type="entry name" value="AA_TRANSFER_CLASS_1"/>
    <property type="match status" value="1"/>
</dbReference>
<dbReference type="Gene3D" id="3.40.640.10">
    <property type="entry name" value="Type I PLP-dependent aspartate aminotransferase-like (Major domain)"/>
    <property type="match status" value="1"/>
</dbReference>
<keyword evidence="5" id="KW-0663">Pyridoxal phosphate</keyword>
<accession>A0A9W8E2U2</accession>